<evidence type="ECO:0000313" key="9">
    <source>
        <dbReference type="EMBL" id="KDR65685.1"/>
    </source>
</evidence>
<dbReference type="GO" id="GO:0003677">
    <property type="term" value="F:DNA binding"/>
    <property type="evidence" value="ECO:0007669"/>
    <property type="project" value="InterPro"/>
</dbReference>
<dbReference type="Pfam" id="PF09110">
    <property type="entry name" value="HAND"/>
    <property type="match status" value="1"/>
</dbReference>
<dbReference type="STRING" id="685588.A0A067S4C2"/>
<dbReference type="GO" id="GO:0005524">
    <property type="term" value="F:ATP binding"/>
    <property type="evidence" value="ECO:0007669"/>
    <property type="project" value="InterPro"/>
</dbReference>
<evidence type="ECO:0000256" key="1">
    <source>
        <dbReference type="ARBA" id="ARBA00004123"/>
    </source>
</evidence>
<dbReference type="GO" id="GO:0005634">
    <property type="term" value="C:nucleus"/>
    <property type="evidence" value="ECO:0007669"/>
    <property type="project" value="UniProtKB-SubCell"/>
</dbReference>
<sequence length="847" mass="96718">MSAFKVVELMEEEILSDVVPSNIVSRQPSQDMDVESEYDGPEPMEEDELISDREDEEAADSVAATEAKKLATEQMQEKNQSWNFGIRTSLAKRSSSSTLFVDIKEGSDPEYAAIMDSDSQPKGRGRKKAIDSSARHRHSEKEEDEELLKDCEAGLSGDDQLFVFETSPSSAMSQVDSITTSQRAQWHARRRNGEGMVEEEKSKKVVEALHEVLRPFLLRKVKADVEKSLPPIKRLTFMLGLRRCSEMVHFSTVQRYRRCLCLTGKKESQTQLMSIVMQLRKVTCHPYLFVGTEPYTTDEHLVQNSDETLIFDKLLSRMKEKGPQAPIFSQMSRRVFDILKNYGLVQAVQNPQADLQAVDRAHRIAQTKQVYVFWSITEGSVEERMLERAAEKLRLDQLVIQQGRTEQVKSLTAANKDELMEMVTHSAEKIINFTTAELVINADIKAIIQCGEERIIELNEKDLNNFNGRATRPAEQKGPGLIMSLLSLLKPERKLNCSVDNYFYPPCGPSKVDKAPKVPRAPKQIIIQESQFFQDELSVLQGRWLAAHKRLNSIPAVAREPVTEKDMPEVLEQEGIVTQEFADNGELWTTTIASKRKNISNRVSPIGGVATSSNWSRLLRHTSGAPFSFVFLFDVESDISFRSADAITLAAEIQDKSVEDVEKCWMVFIRKCKTLLLGIHADDVHERIKKDIAEFPVFRFDWFFKSRSPQELQRRCDTLLAMIEKEKETWLREEAKLKLTKGKKRVIEERLRLQIEDHRDSSSARALIEGARLSLRSFELQLLVPYQLLIPAHSLPEASIDISRFPKLVNLRLRIYTKMARVMPSMEEIFVLLTHPTRPTSIDRDRS</sequence>
<protein>
    <recommendedName>
        <fullName evidence="11">SNF2 N-terminal domain-containing protein</fullName>
    </recommendedName>
</protein>
<evidence type="ECO:0000313" key="10">
    <source>
        <dbReference type="Proteomes" id="UP000027222"/>
    </source>
</evidence>
<dbReference type="SUPFAM" id="SSF52540">
    <property type="entry name" value="P-loop containing nucleoside triphosphate hydrolases"/>
    <property type="match status" value="1"/>
</dbReference>
<dbReference type="OrthoDB" id="5857104at2759"/>
<dbReference type="AlphaFoldDB" id="A0A067S4C2"/>
<keyword evidence="3" id="KW-0067">ATP-binding</keyword>
<dbReference type="HOGENOM" id="CLU_000315_0_2_1"/>
<evidence type="ECO:0000256" key="3">
    <source>
        <dbReference type="ARBA" id="ARBA00022840"/>
    </source>
</evidence>
<dbReference type="Pfam" id="PF00176">
    <property type="entry name" value="SNF2-rel_dom"/>
    <property type="match status" value="1"/>
</dbReference>
<evidence type="ECO:0000256" key="4">
    <source>
        <dbReference type="ARBA" id="ARBA00023242"/>
    </source>
</evidence>
<organism evidence="9 10">
    <name type="scientific">Galerina marginata (strain CBS 339.88)</name>
    <dbReference type="NCBI Taxonomy" id="685588"/>
    <lineage>
        <taxon>Eukaryota</taxon>
        <taxon>Fungi</taxon>
        <taxon>Dikarya</taxon>
        <taxon>Basidiomycota</taxon>
        <taxon>Agaricomycotina</taxon>
        <taxon>Agaricomycetes</taxon>
        <taxon>Agaricomycetidae</taxon>
        <taxon>Agaricales</taxon>
        <taxon>Agaricineae</taxon>
        <taxon>Strophariaceae</taxon>
        <taxon>Galerina</taxon>
    </lineage>
</organism>
<dbReference type="Pfam" id="PF09111">
    <property type="entry name" value="SLIDE"/>
    <property type="match status" value="1"/>
</dbReference>
<dbReference type="Proteomes" id="UP000027222">
    <property type="component" value="Unassembled WGS sequence"/>
</dbReference>
<evidence type="ECO:0000259" key="7">
    <source>
        <dbReference type="Pfam" id="PF09110"/>
    </source>
</evidence>
<dbReference type="SUPFAM" id="SSF46689">
    <property type="entry name" value="Homeodomain-like"/>
    <property type="match status" value="1"/>
</dbReference>
<dbReference type="InterPro" id="IPR027417">
    <property type="entry name" value="P-loop_NTPase"/>
</dbReference>
<feature type="domain" description="ISWI HAND" evidence="7">
    <location>
        <begin position="498"/>
        <end position="591"/>
    </location>
</feature>
<dbReference type="GO" id="GO:0016887">
    <property type="term" value="F:ATP hydrolysis activity"/>
    <property type="evidence" value="ECO:0007669"/>
    <property type="project" value="TreeGrafter"/>
</dbReference>
<dbReference type="InterPro" id="IPR036306">
    <property type="entry name" value="ISWI_HAND-dom_sf"/>
</dbReference>
<dbReference type="EMBL" id="KL142436">
    <property type="protein sequence ID" value="KDR65685.1"/>
    <property type="molecule type" value="Genomic_DNA"/>
</dbReference>
<dbReference type="GO" id="GO:0140658">
    <property type="term" value="F:ATP-dependent chromatin remodeler activity"/>
    <property type="evidence" value="ECO:0007669"/>
    <property type="project" value="TreeGrafter"/>
</dbReference>
<dbReference type="InterPro" id="IPR000330">
    <property type="entry name" value="SNF2_N"/>
</dbReference>
<accession>A0A067S4C2</accession>
<dbReference type="Gene3D" id="3.40.50.10810">
    <property type="entry name" value="Tandem AAA-ATPase domain"/>
    <property type="match status" value="1"/>
</dbReference>
<dbReference type="GO" id="GO:0031491">
    <property type="term" value="F:nucleosome binding"/>
    <property type="evidence" value="ECO:0007669"/>
    <property type="project" value="InterPro"/>
</dbReference>
<dbReference type="Gene3D" id="3.40.50.300">
    <property type="entry name" value="P-loop containing nucleotide triphosphate hydrolases"/>
    <property type="match status" value="2"/>
</dbReference>
<feature type="domain" description="SNF2 N-terminal" evidence="6">
    <location>
        <begin position="194"/>
        <end position="288"/>
    </location>
</feature>
<keyword evidence="10" id="KW-1185">Reference proteome</keyword>
<feature type="region of interest" description="Disordered" evidence="5">
    <location>
        <begin position="111"/>
        <end position="146"/>
    </location>
</feature>
<dbReference type="InterPro" id="IPR009057">
    <property type="entry name" value="Homeodomain-like_sf"/>
</dbReference>
<evidence type="ECO:0000256" key="5">
    <source>
        <dbReference type="SAM" id="MobiDB-lite"/>
    </source>
</evidence>
<comment type="subcellular location">
    <subcellularLocation>
        <location evidence="1">Nucleus</location>
    </subcellularLocation>
</comment>
<gene>
    <name evidence="9" type="ORF">GALMADRAFT_148502</name>
</gene>
<evidence type="ECO:0008006" key="11">
    <source>
        <dbReference type="Google" id="ProtNLM"/>
    </source>
</evidence>
<dbReference type="InterPro" id="IPR038718">
    <property type="entry name" value="SNF2-like_sf"/>
</dbReference>
<evidence type="ECO:0000259" key="6">
    <source>
        <dbReference type="Pfam" id="PF00176"/>
    </source>
</evidence>
<dbReference type="GO" id="GO:0000785">
    <property type="term" value="C:chromatin"/>
    <property type="evidence" value="ECO:0007669"/>
    <property type="project" value="TreeGrafter"/>
</dbReference>
<feature type="compositionally biased region" description="Acidic residues" evidence="5">
    <location>
        <begin position="32"/>
        <end position="59"/>
    </location>
</feature>
<dbReference type="GO" id="GO:0042393">
    <property type="term" value="F:histone binding"/>
    <property type="evidence" value="ECO:0007669"/>
    <property type="project" value="TreeGrafter"/>
</dbReference>
<evidence type="ECO:0000259" key="8">
    <source>
        <dbReference type="Pfam" id="PF09111"/>
    </source>
</evidence>
<proteinExistence type="predicted"/>
<evidence type="ECO:0000256" key="2">
    <source>
        <dbReference type="ARBA" id="ARBA00022741"/>
    </source>
</evidence>
<dbReference type="PANTHER" id="PTHR45623:SF49">
    <property type="entry name" value="SWI_SNF-RELATED MATRIX-ASSOCIATED ACTIN-DEPENDENT REGULATOR OF CHROMATIN SUBFAMILY A MEMBER 5"/>
    <property type="match status" value="1"/>
</dbReference>
<feature type="region of interest" description="Disordered" evidence="5">
    <location>
        <begin position="21"/>
        <end position="63"/>
    </location>
</feature>
<dbReference type="SUPFAM" id="SSF101224">
    <property type="entry name" value="HAND domain of the nucleosome remodeling ATPase ISWI"/>
    <property type="match status" value="1"/>
</dbReference>
<dbReference type="InterPro" id="IPR015194">
    <property type="entry name" value="ISWI_HAND-dom"/>
</dbReference>
<dbReference type="PANTHER" id="PTHR45623">
    <property type="entry name" value="CHROMODOMAIN-HELICASE-DNA-BINDING PROTEIN 3-RELATED-RELATED"/>
    <property type="match status" value="1"/>
</dbReference>
<keyword evidence="2" id="KW-0547">Nucleotide-binding</keyword>
<dbReference type="Gene3D" id="1.10.1040.30">
    <property type="entry name" value="ISWI, HAND domain"/>
    <property type="match status" value="1"/>
</dbReference>
<name>A0A067S4C2_GALM3</name>
<dbReference type="InterPro" id="IPR015195">
    <property type="entry name" value="SLIDE"/>
</dbReference>
<dbReference type="GO" id="GO:0034728">
    <property type="term" value="P:nucleosome organization"/>
    <property type="evidence" value="ECO:0007669"/>
    <property type="project" value="TreeGrafter"/>
</dbReference>
<keyword evidence="4" id="KW-0539">Nucleus</keyword>
<reference evidence="10" key="1">
    <citation type="journal article" date="2014" name="Proc. Natl. Acad. Sci. U.S.A.">
        <title>Extensive sampling of basidiomycete genomes demonstrates inadequacy of the white-rot/brown-rot paradigm for wood decay fungi.</title>
        <authorList>
            <person name="Riley R."/>
            <person name="Salamov A.A."/>
            <person name="Brown D.W."/>
            <person name="Nagy L.G."/>
            <person name="Floudas D."/>
            <person name="Held B.W."/>
            <person name="Levasseur A."/>
            <person name="Lombard V."/>
            <person name="Morin E."/>
            <person name="Otillar R."/>
            <person name="Lindquist E.A."/>
            <person name="Sun H."/>
            <person name="LaButti K.M."/>
            <person name="Schmutz J."/>
            <person name="Jabbour D."/>
            <person name="Luo H."/>
            <person name="Baker S.E."/>
            <person name="Pisabarro A.G."/>
            <person name="Walton J.D."/>
            <person name="Blanchette R.A."/>
            <person name="Henrissat B."/>
            <person name="Martin F."/>
            <person name="Cullen D."/>
            <person name="Hibbett D.S."/>
            <person name="Grigoriev I.V."/>
        </authorList>
    </citation>
    <scope>NUCLEOTIDE SEQUENCE [LARGE SCALE GENOMIC DNA]</scope>
    <source>
        <strain evidence="10">CBS 339.88</strain>
    </source>
</reference>
<dbReference type="Gene3D" id="1.10.10.60">
    <property type="entry name" value="Homeodomain-like"/>
    <property type="match status" value="1"/>
</dbReference>
<feature type="domain" description="SLIDE" evidence="8">
    <location>
        <begin position="676"/>
        <end position="726"/>
    </location>
</feature>